<name>A0A067PZP4_9AGAM</name>
<evidence type="ECO:0000256" key="17">
    <source>
        <dbReference type="PIRSR" id="PIRSR601621-4"/>
    </source>
</evidence>
<feature type="binding site" evidence="15">
    <location>
        <position position="92"/>
    </location>
    <ligand>
        <name>Ca(2+)</name>
        <dbReference type="ChEBI" id="CHEBI:29108"/>
        <label>1</label>
    </ligand>
</feature>
<proteinExistence type="inferred from homology"/>
<feature type="domain" description="Plant heme peroxidase family profile" evidence="19">
    <location>
        <begin position="64"/>
        <end position="313"/>
    </location>
</feature>
<dbReference type="GO" id="GO:0004601">
    <property type="term" value="F:peroxidase activity"/>
    <property type="evidence" value="ECO:0007669"/>
    <property type="project" value="UniProtKB-KW"/>
</dbReference>
<comment type="cofactor">
    <cofactor evidence="15">
        <name>heme b</name>
        <dbReference type="ChEBI" id="CHEBI:60344"/>
    </cofactor>
    <text evidence="15">Binds 1 heme b (iron(II)-protoporphyrin IX) group per subunit.</text>
</comment>
<feature type="disulfide bond" evidence="17">
    <location>
        <begin position="40"/>
        <end position="309"/>
    </location>
</feature>
<evidence type="ECO:0000256" key="18">
    <source>
        <dbReference type="RuleBase" id="RU363051"/>
    </source>
</evidence>
<evidence type="ECO:0000256" key="6">
    <source>
        <dbReference type="ARBA" id="ARBA00022723"/>
    </source>
</evidence>
<evidence type="ECO:0000256" key="14">
    <source>
        <dbReference type="PIRSR" id="PIRSR601621-1"/>
    </source>
</evidence>
<feature type="binding site" evidence="15">
    <location>
        <position position="74"/>
    </location>
    <ligand>
        <name>Ca(2+)</name>
        <dbReference type="ChEBI" id="CHEBI:29108"/>
        <label>1</label>
    </ligand>
</feature>
<feature type="binding site" evidence="15">
    <location>
        <position position="221"/>
    </location>
    <ligand>
        <name>Ca(2+)</name>
        <dbReference type="ChEBI" id="CHEBI:29108"/>
        <label>2</label>
    </ligand>
</feature>
<reference evidence="21" key="1">
    <citation type="journal article" date="2014" name="Proc. Natl. Acad. Sci. U.S.A.">
        <title>Extensive sampling of basidiomycete genomes demonstrates inadequacy of the white-rot/brown-rot paradigm for wood decay fungi.</title>
        <authorList>
            <person name="Riley R."/>
            <person name="Salamov A.A."/>
            <person name="Brown D.W."/>
            <person name="Nagy L.G."/>
            <person name="Floudas D."/>
            <person name="Held B.W."/>
            <person name="Levasseur A."/>
            <person name="Lombard V."/>
            <person name="Morin E."/>
            <person name="Otillar R."/>
            <person name="Lindquist E.A."/>
            <person name="Sun H."/>
            <person name="LaButti K.M."/>
            <person name="Schmutz J."/>
            <person name="Jabbour D."/>
            <person name="Luo H."/>
            <person name="Baker S.E."/>
            <person name="Pisabarro A.G."/>
            <person name="Walton J.D."/>
            <person name="Blanchette R.A."/>
            <person name="Henrissat B."/>
            <person name="Martin F."/>
            <person name="Cullen D."/>
            <person name="Hibbett D.S."/>
            <person name="Grigoriev I.V."/>
        </authorList>
    </citation>
    <scope>NUCLEOTIDE SEQUENCE [LARGE SCALE GENOMIC DNA]</scope>
    <source>
        <strain evidence="21">MUCL 33604</strain>
    </source>
</reference>
<keyword evidence="12" id="KW-0325">Glycoprotein</keyword>
<sequence length="368" mass="39469">MLLRKLTALIPHLSFFSAAFASPSPLFPCGSGQTTQNPTCCKWFDVLEDLQTNLFSSGKCVKSAPRSLRLAFHDAIGYSPSFTSQGKWGGGGADGSIMTFSETESSYGANAGLEDIIEAERPFAIKHGVSFGDVIQFSSAVGLTNCPGSPRLAFLAGRPNATQPAPMGLVPAPSESVTGILARFADVGFGEEEVVALMAAHTIGGQAHIDPTIPGMGFDSTPDKFDSQFYLETLLKGTMWPGNGSHPGESMSPSKNEFRLESDWALARDVRTACEWVSLVNYNTMIQKFTAAMKKLSLLGQNVDDLVDCSDVIPLSVSRPGAQWTEELVTLPDGMKLTDLEIKCKGFTGLSSMIGQSAVPRRDRRTSH</sequence>
<dbReference type="GO" id="GO:0042744">
    <property type="term" value="P:hydrogen peroxide catabolic process"/>
    <property type="evidence" value="ECO:0007669"/>
    <property type="project" value="UniProtKB-KW"/>
</dbReference>
<dbReference type="PANTHER" id="PTHR31356">
    <property type="entry name" value="THYLAKOID LUMENAL 29 KDA PROTEIN, CHLOROPLASTIC-RELATED"/>
    <property type="match status" value="1"/>
</dbReference>
<evidence type="ECO:0000256" key="16">
    <source>
        <dbReference type="PIRSR" id="PIRSR601621-3"/>
    </source>
</evidence>
<keyword evidence="9 18" id="KW-0560">Oxidoreductase</keyword>
<evidence type="ECO:0000313" key="20">
    <source>
        <dbReference type="EMBL" id="KDQ56732.1"/>
    </source>
</evidence>
<feature type="disulfide bond" evidence="17">
    <location>
        <begin position="274"/>
        <end position="344"/>
    </location>
</feature>
<dbReference type="PROSITE" id="PS00436">
    <property type="entry name" value="PEROXIDASE_2"/>
    <property type="match status" value="1"/>
</dbReference>
<dbReference type="OrthoDB" id="2113341at2759"/>
<evidence type="ECO:0000256" key="9">
    <source>
        <dbReference type="ARBA" id="ARBA00023002"/>
    </source>
</evidence>
<dbReference type="PROSITE" id="PS00435">
    <property type="entry name" value="PEROXIDASE_1"/>
    <property type="match status" value="1"/>
</dbReference>
<dbReference type="InterPro" id="IPR024589">
    <property type="entry name" value="Ligninase_C"/>
</dbReference>
<dbReference type="PROSITE" id="PS50873">
    <property type="entry name" value="PEROXIDASE_4"/>
    <property type="match status" value="1"/>
</dbReference>
<dbReference type="GO" id="GO:0020037">
    <property type="term" value="F:heme binding"/>
    <property type="evidence" value="ECO:0007669"/>
    <property type="project" value="UniProtKB-UniRule"/>
</dbReference>
<dbReference type="Pfam" id="PF00141">
    <property type="entry name" value="peroxidase"/>
    <property type="match status" value="1"/>
</dbReference>
<gene>
    <name evidence="20" type="ORF">JAAARDRAFT_300006</name>
</gene>
<evidence type="ECO:0000313" key="21">
    <source>
        <dbReference type="Proteomes" id="UP000027265"/>
    </source>
</evidence>
<feature type="disulfide bond" evidence="17">
    <location>
        <begin position="60"/>
        <end position="146"/>
    </location>
</feature>
<dbReference type="GO" id="GO:0034599">
    <property type="term" value="P:cellular response to oxidative stress"/>
    <property type="evidence" value="ECO:0007669"/>
    <property type="project" value="InterPro"/>
</dbReference>
<keyword evidence="5 15" id="KW-0349">Heme</keyword>
<comment type="cofactor">
    <cofactor evidence="15 18">
        <name>Ca(2+)</name>
        <dbReference type="ChEBI" id="CHEBI:29108"/>
    </cofactor>
    <text evidence="15 18">Binds 2 calcium ions per subunit.</text>
</comment>
<evidence type="ECO:0000256" key="1">
    <source>
        <dbReference type="ARBA" id="ARBA00004613"/>
    </source>
</evidence>
<keyword evidence="4 18" id="KW-0575">Peroxidase</keyword>
<dbReference type="InterPro" id="IPR001621">
    <property type="entry name" value="Ligninase"/>
</dbReference>
<evidence type="ECO:0000256" key="13">
    <source>
        <dbReference type="ARBA" id="ARBA00023324"/>
    </source>
</evidence>
<feature type="binding site" evidence="15">
    <location>
        <position position="94"/>
    </location>
    <ligand>
        <name>Ca(2+)</name>
        <dbReference type="ChEBI" id="CHEBI:29108"/>
        <label>1</label>
    </ligand>
</feature>
<feature type="binding site" evidence="15">
    <location>
        <position position="96"/>
    </location>
    <ligand>
        <name>Ca(2+)</name>
        <dbReference type="ChEBI" id="CHEBI:29108"/>
        <label>1</label>
    </ligand>
</feature>
<evidence type="ECO:0000256" key="4">
    <source>
        <dbReference type="ARBA" id="ARBA00022559"/>
    </source>
</evidence>
<dbReference type="InterPro" id="IPR019793">
    <property type="entry name" value="Peroxidases_heam-ligand_BS"/>
</dbReference>
<feature type="disulfide bond" evidence="17">
    <location>
        <begin position="29"/>
        <end position="41"/>
    </location>
</feature>
<dbReference type="AlphaFoldDB" id="A0A067PZP4"/>
<dbReference type="Gene3D" id="1.10.420.10">
    <property type="entry name" value="Peroxidase, domain 2"/>
    <property type="match status" value="1"/>
</dbReference>
<dbReference type="InterPro" id="IPR044831">
    <property type="entry name" value="Ccp1-like"/>
</dbReference>
<feature type="signal peptide" evidence="18">
    <location>
        <begin position="1"/>
        <end position="21"/>
    </location>
</feature>
<dbReference type="GO" id="GO:0000302">
    <property type="term" value="P:response to reactive oxygen species"/>
    <property type="evidence" value="ECO:0007669"/>
    <property type="project" value="TreeGrafter"/>
</dbReference>
<evidence type="ECO:0000256" key="7">
    <source>
        <dbReference type="ARBA" id="ARBA00022729"/>
    </source>
</evidence>
<dbReference type="Gene3D" id="1.10.520.10">
    <property type="match status" value="1"/>
</dbReference>
<dbReference type="STRING" id="933084.A0A067PZP4"/>
<protein>
    <recommendedName>
        <fullName evidence="18">Peroxidase</fullName>
        <ecNumber evidence="18">1.11.1.-</ecNumber>
    </recommendedName>
</protein>
<feature type="chain" id="PRO_5006985794" description="Peroxidase" evidence="18">
    <location>
        <begin position="22"/>
        <end position="368"/>
    </location>
</feature>
<feature type="site" description="Transition state stabilizer" evidence="16">
    <location>
        <position position="69"/>
    </location>
</feature>
<evidence type="ECO:0000256" key="5">
    <source>
        <dbReference type="ARBA" id="ARBA00022617"/>
    </source>
</evidence>
<dbReference type="PRINTS" id="PR00462">
    <property type="entry name" value="LIGNINASE"/>
</dbReference>
<dbReference type="GO" id="GO:0046872">
    <property type="term" value="F:metal ion binding"/>
    <property type="evidence" value="ECO:0007669"/>
    <property type="project" value="UniProtKB-UniRule"/>
</dbReference>
<keyword evidence="10 15" id="KW-0408">Iron</keyword>
<feature type="binding site" evidence="15">
    <location>
        <position position="226"/>
    </location>
    <ligand>
        <name>Ca(2+)</name>
        <dbReference type="ChEBI" id="CHEBI:29108"/>
        <label>2</label>
    </ligand>
</feature>
<evidence type="ECO:0000256" key="12">
    <source>
        <dbReference type="ARBA" id="ARBA00023180"/>
    </source>
</evidence>
<comment type="similarity">
    <text evidence="2 18">Belongs to the peroxidase family. Ligninase subfamily.</text>
</comment>
<dbReference type="EC" id="1.11.1.-" evidence="18"/>
<dbReference type="HOGENOM" id="CLU_041038_0_1_1"/>
<feature type="binding site" evidence="15">
    <location>
        <position position="219"/>
    </location>
    <ligand>
        <name>Ca(2+)</name>
        <dbReference type="ChEBI" id="CHEBI:29108"/>
        <label>2</label>
    </ligand>
</feature>
<dbReference type="InterPro" id="IPR010255">
    <property type="entry name" value="Haem_peroxidase_sf"/>
</dbReference>
<evidence type="ECO:0000259" key="19">
    <source>
        <dbReference type="PROSITE" id="PS50873"/>
    </source>
</evidence>
<dbReference type="InterPro" id="IPR019794">
    <property type="entry name" value="Peroxidases_AS"/>
</dbReference>
<feature type="binding site" description="axial binding residue" evidence="15">
    <location>
        <position position="201"/>
    </location>
    <ligand>
        <name>heme b</name>
        <dbReference type="ChEBI" id="CHEBI:60344"/>
    </ligand>
    <ligandPart>
        <name>Fe</name>
        <dbReference type="ChEBI" id="CHEBI:18248"/>
    </ligandPart>
</feature>
<keyword evidence="6 15" id="KW-0479">Metal-binding</keyword>
<dbReference type="GO" id="GO:0005576">
    <property type="term" value="C:extracellular region"/>
    <property type="evidence" value="ECO:0007669"/>
    <property type="project" value="UniProtKB-SubCell"/>
</dbReference>
<dbReference type="EMBL" id="KL197721">
    <property type="protein sequence ID" value="KDQ56732.1"/>
    <property type="molecule type" value="Genomic_DNA"/>
</dbReference>
<organism evidence="20 21">
    <name type="scientific">Jaapia argillacea MUCL 33604</name>
    <dbReference type="NCBI Taxonomy" id="933084"/>
    <lineage>
        <taxon>Eukaryota</taxon>
        <taxon>Fungi</taxon>
        <taxon>Dikarya</taxon>
        <taxon>Basidiomycota</taxon>
        <taxon>Agaricomycotina</taxon>
        <taxon>Agaricomycetes</taxon>
        <taxon>Agaricomycetidae</taxon>
        <taxon>Jaapiales</taxon>
        <taxon>Jaapiaceae</taxon>
        <taxon>Jaapia</taxon>
    </lineage>
</organism>
<dbReference type="PANTHER" id="PTHR31356:SF66">
    <property type="entry name" value="CATALASE-PEROXIDASE"/>
    <property type="match status" value="1"/>
</dbReference>
<dbReference type="SUPFAM" id="SSF48113">
    <property type="entry name" value="Heme-dependent peroxidases"/>
    <property type="match status" value="1"/>
</dbReference>
<dbReference type="InterPro" id="IPR002016">
    <property type="entry name" value="Haem_peroxidase"/>
</dbReference>
<evidence type="ECO:0000256" key="3">
    <source>
        <dbReference type="ARBA" id="ARBA00022525"/>
    </source>
</evidence>
<dbReference type="Proteomes" id="UP000027265">
    <property type="component" value="Unassembled WGS sequence"/>
</dbReference>
<keyword evidence="7 18" id="KW-0732">Signal</keyword>
<dbReference type="Pfam" id="PF11895">
    <property type="entry name" value="Peroxidase_ext"/>
    <property type="match status" value="1"/>
</dbReference>
<feature type="binding site" evidence="15">
    <location>
        <position position="202"/>
    </location>
    <ligand>
        <name>Ca(2+)</name>
        <dbReference type="ChEBI" id="CHEBI:29108"/>
        <label>2</label>
    </ligand>
</feature>
<dbReference type="InParanoid" id="A0A067PZP4"/>
<evidence type="ECO:0000256" key="11">
    <source>
        <dbReference type="ARBA" id="ARBA00023157"/>
    </source>
</evidence>
<dbReference type="PRINTS" id="PR00458">
    <property type="entry name" value="PEROXIDASE"/>
</dbReference>
<accession>A0A067PZP4</accession>
<evidence type="ECO:0000256" key="15">
    <source>
        <dbReference type="PIRSR" id="PIRSR601621-2"/>
    </source>
</evidence>
<evidence type="ECO:0000256" key="2">
    <source>
        <dbReference type="ARBA" id="ARBA00006089"/>
    </source>
</evidence>
<comment type="subcellular location">
    <subcellularLocation>
        <location evidence="1">Secreted</location>
    </subcellularLocation>
</comment>
<keyword evidence="13" id="KW-0376">Hydrogen peroxide</keyword>
<keyword evidence="8 15" id="KW-0106">Calcium</keyword>
<keyword evidence="21" id="KW-1185">Reference proteome</keyword>
<keyword evidence="3" id="KW-0964">Secreted</keyword>
<evidence type="ECO:0000256" key="10">
    <source>
        <dbReference type="ARBA" id="ARBA00023004"/>
    </source>
</evidence>
<evidence type="ECO:0000256" key="8">
    <source>
        <dbReference type="ARBA" id="ARBA00022837"/>
    </source>
</evidence>
<feature type="active site" description="Proton acceptor" evidence="14">
    <location>
        <position position="73"/>
    </location>
</feature>
<keyword evidence="11 17" id="KW-1015">Disulfide bond</keyword>